<evidence type="ECO:0000313" key="1">
    <source>
        <dbReference type="EMBL" id="ABC30293.1"/>
    </source>
</evidence>
<keyword evidence="2" id="KW-1185">Reference proteome</keyword>
<dbReference type="OrthoDB" id="9900290at2"/>
<dbReference type="EMBL" id="CP000155">
    <property type="protein sequence ID" value="ABC30293.1"/>
    <property type="molecule type" value="Genomic_DNA"/>
</dbReference>
<reference evidence="1 2" key="1">
    <citation type="journal article" date="2005" name="Nucleic Acids Res.">
        <title>Genomic blueprint of Hahella chejuensis, a marine microbe producing an algicidal agent.</title>
        <authorList>
            <person name="Jeong H."/>
            <person name="Yim J.H."/>
            <person name="Lee C."/>
            <person name="Choi S.-H."/>
            <person name="Park Y.K."/>
            <person name="Yoon S.H."/>
            <person name="Hur C.-G."/>
            <person name="Kang H.-Y."/>
            <person name="Kim D."/>
            <person name="Lee H.H."/>
            <person name="Park K.H."/>
            <person name="Park S.-H."/>
            <person name="Park H.-S."/>
            <person name="Lee H.K."/>
            <person name="Oh T.K."/>
            <person name="Kim J.F."/>
        </authorList>
    </citation>
    <scope>NUCLEOTIDE SEQUENCE [LARGE SCALE GENOMIC DNA]</scope>
    <source>
        <strain evidence="1 2">KCTC 2396</strain>
    </source>
</reference>
<accession>Q2SGD1</accession>
<proteinExistence type="predicted"/>
<protein>
    <submittedName>
        <fullName evidence="1">Uncharacterized protein</fullName>
    </submittedName>
</protein>
<evidence type="ECO:0000313" key="2">
    <source>
        <dbReference type="Proteomes" id="UP000000238"/>
    </source>
</evidence>
<dbReference type="KEGG" id="hch:HCH_03551"/>
<sequence length="207" mass="23281">MTVLASEIKTNKLRYIDTFQTVKGCFSGPPFSLDNTVKLNVESFEDTFFEFLSVLVGGRSLLNYDVKLHGKIAEDRNDLYIDEIGYIKFYVRTGASVFICPPDNPHSLESVLSNFEFDKVICGDISLDGIVLSFRTVDGSKVSFDEKPYGFLVDFLECHDFFDKTVTLIADVESEEHDGVRNVTDIHKAKAVVGNAVFEWNEQAIHA</sequence>
<dbReference type="RefSeq" id="WP_011397361.1">
    <property type="nucleotide sequence ID" value="NC_007645.1"/>
</dbReference>
<dbReference type="STRING" id="349521.HCH_03551"/>
<dbReference type="Proteomes" id="UP000000238">
    <property type="component" value="Chromosome"/>
</dbReference>
<dbReference type="HOGENOM" id="CLU_1324844_0_0_6"/>
<name>Q2SGD1_HAHCH</name>
<gene>
    <name evidence="1" type="ordered locus">HCH_03551</name>
</gene>
<organism evidence="1 2">
    <name type="scientific">Hahella chejuensis (strain KCTC 2396)</name>
    <dbReference type="NCBI Taxonomy" id="349521"/>
    <lineage>
        <taxon>Bacteria</taxon>
        <taxon>Pseudomonadati</taxon>
        <taxon>Pseudomonadota</taxon>
        <taxon>Gammaproteobacteria</taxon>
        <taxon>Oceanospirillales</taxon>
        <taxon>Hahellaceae</taxon>
        <taxon>Hahella</taxon>
    </lineage>
</organism>
<dbReference type="AlphaFoldDB" id="Q2SGD1"/>